<reference evidence="1" key="1">
    <citation type="submission" date="2020-08" db="EMBL/GenBank/DDBJ databases">
        <title>Plant Genome Project.</title>
        <authorList>
            <person name="Zhang R.-G."/>
        </authorList>
    </citation>
    <scope>NUCLEOTIDE SEQUENCE</scope>
    <source>
        <strain evidence="1">WSP0</strain>
        <tissue evidence="1">Leaf</tissue>
    </source>
</reference>
<accession>A0AAV6JB16</accession>
<gene>
    <name evidence="1" type="ORF">RHGRI_024865</name>
</gene>
<organism evidence="1 2">
    <name type="scientific">Rhododendron griersonianum</name>
    <dbReference type="NCBI Taxonomy" id="479676"/>
    <lineage>
        <taxon>Eukaryota</taxon>
        <taxon>Viridiplantae</taxon>
        <taxon>Streptophyta</taxon>
        <taxon>Embryophyta</taxon>
        <taxon>Tracheophyta</taxon>
        <taxon>Spermatophyta</taxon>
        <taxon>Magnoliopsida</taxon>
        <taxon>eudicotyledons</taxon>
        <taxon>Gunneridae</taxon>
        <taxon>Pentapetalae</taxon>
        <taxon>asterids</taxon>
        <taxon>Ericales</taxon>
        <taxon>Ericaceae</taxon>
        <taxon>Ericoideae</taxon>
        <taxon>Rhodoreae</taxon>
        <taxon>Rhododendron</taxon>
    </lineage>
</organism>
<evidence type="ECO:0000313" key="2">
    <source>
        <dbReference type="Proteomes" id="UP000823749"/>
    </source>
</evidence>
<protein>
    <submittedName>
        <fullName evidence="1">Uncharacterized protein</fullName>
    </submittedName>
</protein>
<name>A0AAV6JB16_9ERIC</name>
<dbReference type="EMBL" id="JACTNZ010000008">
    <property type="protein sequence ID" value="KAG5537547.1"/>
    <property type="molecule type" value="Genomic_DNA"/>
</dbReference>
<keyword evidence="2" id="KW-1185">Reference proteome</keyword>
<evidence type="ECO:0000313" key="1">
    <source>
        <dbReference type="EMBL" id="KAG5537547.1"/>
    </source>
</evidence>
<sequence length="134" mass="15901">MREFGTSYLGGQAIRERGADKFSRTTAGVIVELTRWVALELTLKLEINVESWLSEKHRLKQRITKCKTTRDEPKAFERRKKRINQNGDREEKRKRDFRACKQFQSIISSQRGSLFCKVVFDPYPTQEFQERRSN</sequence>
<dbReference type="Proteomes" id="UP000823749">
    <property type="component" value="Chromosome 8"/>
</dbReference>
<comment type="caution">
    <text evidence="1">The sequence shown here is derived from an EMBL/GenBank/DDBJ whole genome shotgun (WGS) entry which is preliminary data.</text>
</comment>
<proteinExistence type="predicted"/>
<dbReference type="AlphaFoldDB" id="A0AAV6JB16"/>